<evidence type="ECO:0000256" key="1">
    <source>
        <dbReference type="ARBA" id="ARBA00023002"/>
    </source>
</evidence>
<evidence type="ECO:0000313" key="3">
    <source>
        <dbReference type="EMBL" id="BBI54610.1"/>
    </source>
</evidence>
<feature type="domain" description="Aldehyde dehydrogenase" evidence="2">
    <location>
        <begin position="29"/>
        <end position="227"/>
    </location>
</feature>
<evidence type="ECO:0000259" key="2">
    <source>
        <dbReference type="Pfam" id="PF00171"/>
    </source>
</evidence>
<protein>
    <recommendedName>
        <fullName evidence="2">Aldehyde dehydrogenase domain-containing protein</fullName>
    </recommendedName>
</protein>
<dbReference type="InterPro" id="IPR016162">
    <property type="entry name" value="Ald_DH_N"/>
</dbReference>
<dbReference type="Pfam" id="PF00171">
    <property type="entry name" value="Aldedh"/>
    <property type="match status" value="1"/>
</dbReference>
<reference evidence="4" key="1">
    <citation type="journal article" date="2019" name="Microbiol. Resour. Announc.">
        <title>Complete Genome Sequence of Halomonas olivaria, a Moderately Halophilic Bacterium Isolated from Olive Processing Effluents, Obtained by Nanopore Sequencing.</title>
        <authorList>
            <person name="Nagata S."/>
            <person name="Ii K.M."/>
            <person name="Tsukimi T."/>
            <person name="Miura M.C."/>
            <person name="Galipon J."/>
            <person name="Arakawa K."/>
        </authorList>
    </citation>
    <scope>NUCLEOTIDE SEQUENCE [LARGE SCALE GENOMIC DNA]</scope>
    <source>
        <strain evidence="4">TYRC17</strain>
    </source>
</reference>
<gene>
    <name evidence="3" type="ORF">HORIV_70310</name>
</gene>
<dbReference type="Proteomes" id="UP000289555">
    <property type="component" value="Chromosome"/>
</dbReference>
<dbReference type="SUPFAM" id="SSF53720">
    <property type="entry name" value="ALDH-like"/>
    <property type="match status" value="1"/>
</dbReference>
<accession>A0ABM7GU52</accession>
<dbReference type="Gene3D" id="3.40.605.10">
    <property type="entry name" value="Aldehyde Dehydrogenase, Chain A, domain 1"/>
    <property type="match status" value="1"/>
</dbReference>
<name>A0ABM7GU52_9GAMM</name>
<keyword evidence="1" id="KW-0560">Oxidoreductase</keyword>
<sequence>MNEIQLLPQVRDFLQQNHAHFIDGQYYTGHSDTSIPVINPANEEVVTEIASASITDIEAAVFSARSAFKGSWAKTSPYQRGVVLNRLADLIEANGEELAQLETLCSGKTIHLSRLFEVSQSAIFLRYFAGWSTKINGETISPSFPSMADEKYTAFTRREPVGVVAGIVPWNSSVMIGVWKIAAALVTGCTIIIKPSEFTPLTMLRLAQLAVEAGLPPGAFNVLNGAGGSRCATD</sequence>
<dbReference type="PANTHER" id="PTHR11699">
    <property type="entry name" value="ALDEHYDE DEHYDROGENASE-RELATED"/>
    <property type="match status" value="1"/>
</dbReference>
<dbReference type="InterPro" id="IPR016161">
    <property type="entry name" value="Ald_DH/histidinol_DH"/>
</dbReference>
<keyword evidence="4" id="KW-1185">Reference proteome</keyword>
<evidence type="ECO:0000313" key="4">
    <source>
        <dbReference type="Proteomes" id="UP000289555"/>
    </source>
</evidence>
<proteinExistence type="predicted"/>
<dbReference type="InterPro" id="IPR015590">
    <property type="entry name" value="Aldehyde_DH_dom"/>
</dbReference>
<dbReference type="EMBL" id="AP019416">
    <property type="protein sequence ID" value="BBI54610.1"/>
    <property type="molecule type" value="Genomic_DNA"/>
</dbReference>
<organism evidence="3 4">
    <name type="scientific">Vreelandella olivaria</name>
    <dbReference type="NCBI Taxonomy" id="390919"/>
    <lineage>
        <taxon>Bacteria</taxon>
        <taxon>Pseudomonadati</taxon>
        <taxon>Pseudomonadota</taxon>
        <taxon>Gammaproteobacteria</taxon>
        <taxon>Oceanospirillales</taxon>
        <taxon>Halomonadaceae</taxon>
        <taxon>Vreelandella</taxon>
    </lineage>
</organism>